<dbReference type="Gene3D" id="1.20.5.1230">
    <property type="entry name" value="Apolipoprotein A-I"/>
    <property type="match status" value="1"/>
</dbReference>
<keyword evidence="7" id="KW-1185">Reference proteome</keyword>
<feature type="region of interest" description="Disordered" evidence="2">
    <location>
        <begin position="420"/>
        <end position="445"/>
    </location>
</feature>
<dbReference type="Gramene" id="mRNA:HanXRQr2_Chr09g0372841">
    <property type="protein sequence ID" value="mRNA:HanXRQr2_Chr09g0372841"/>
    <property type="gene ID" value="HanXRQr2_Chr09g0372841"/>
</dbReference>
<keyword evidence="3" id="KW-1133">Transmembrane helix</keyword>
<dbReference type="Proteomes" id="UP000215914">
    <property type="component" value="Chromosome 17"/>
</dbReference>
<dbReference type="AlphaFoldDB" id="A0A251RQS2"/>
<dbReference type="EMBL" id="CM007906">
    <property type="protein sequence ID" value="OTF85189.1"/>
    <property type="molecule type" value="Genomic_DNA"/>
</dbReference>
<dbReference type="OMA" id="EVIQPYV"/>
<feature type="compositionally biased region" description="Basic and acidic residues" evidence="2">
    <location>
        <begin position="436"/>
        <end position="445"/>
    </location>
</feature>
<feature type="chain" id="PRO_5041059369" description="Myosin heavy chain-related protein" evidence="4">
    <location>
        <begin position="23"/>
        <end position="445"/>
    </location>
</feature>
<evidence type="ECO:0000313" key="5">
    <source>
        <dbReference type="EMBL" id="KAF5789572.1"/>
    </source>
</evidence>
<dbReference type="PANTHER" id="PTHR34360:SF16">
    <property type="entry name" value="MYOSIN HEAVY CHAIN-RELATED PROTEIN"/>
    <property type="match status" value="1"/>
</dbReference>
<proteinExistence type="predicted"/>
<reference evidence="5 7" key="1">
    <citation type="journal article" date="2017" name="Nature">
        <title>The sunflower genome provides insights into oil metabolism, flowering and Asterid evolution.</title>
        <authorList>
            <person name="Badouin H."/>
            <person name="Gouzy J."/>
            <person name="Grassa C.J."/>
            <person name="Murat F."/>
            <person name="Staton S.E."/>
            <person name="Cottret L."/>
            <person name="Lelandais-Briere C."/>
            <person name="Owens G.L."/>
            <person name="Carrere S."/>
            <person name="Mayjonade B."/>
            <person name="Legrand L."/>
            <person name="Gill N."/>
            <person name="Kane N.C."/>
            <person name="Bowers J.E."/>
            <person name="Hubner S."/>
            <person name="Bellec A."/>
            <person name="Berard A."/>
            <person name="Berges H."/>
            <person name="Blanchet N."/>
            <person name="Boniface M.C."/>
            <person name="Brunel D."/>
            <person name="Catrice O."/>
            <person name="Chaidir N."/>
            <person name="Claudel C."/>
            <person name="Donnadieu C."/>
            <person name="Faraut T."/>
            <person name="Fievet G."/>
            <person name="Helmstetter N."/>
            <person name="King M."/>
            <person name="Knapp S.J."/>
            <person name="Lai Z."/>
            <person name="Le Paslier M.C."/>
            <person name="Lippi Y."/>
            <person name="Lorenzon L."/>
            <person name="Mandel J.R."/>
            <person name="Marage G."/>
            <person name="Marchand G."/>
            <person name="Marquand E."/>
            <person name="Bret-Mestries E."/>
            <person name="Morien E."/>
            <person name="Nambeesan S."/>
            <person name="Nguyen T."/>
            <person name="Pegot-Espagnet P."/>
            <person name="Pouilly N."/>
            <person name="Raftis F."/>
            <person name="Sallet E."/>
            <person name="Schiex T."/>
            <person name="Thomas J."/>
            <person name="Vandecasteele C."/>
            <person name="Vares D."/>
            <person name="Vear F."/>
            <person name="Vautrin S."/>
            <person name="Crespi M."/>
            <person name="Mangin B."/>
            <person name="Burke J.M."/>
            <person name="Salse J."/>
            <person name="Munos S."/>
            <person name="Vincourt P."/>
            <person name="Rieseberg L.H."/>
            <person name="Langlade N.B."/>
        </authorList>
    </citation>
    <scope>NUCLEOTIDE SEQUENCE [LARGE SCALE GENOMIC DNA]</scope>
    <source>
        <strain evidence="7">cv. SF193</strain>
        <tissue evidence="5">Leaves</tissue>
    </source>
</reference>
<feature type="compositionally biased region" description="Basic residues" evidence="2">
    <location>
        <begin position="420"/>
        <end position="435"/>
    </location>
</feature>
<accession>A0A251RQS2</accession>
<gene>
    <name evidence="6" type="ORF">HannXRQ_Chr17g0537281</name>
    <name evidence="5" type="ORF">HanXRQr2_Chr09g0372841</name>
</gene>
<evidence type="ECO:0000256" key="1">
    <source>
        <dbReference type="SAM" id="Coils"/>
    </source>
</evidence>
<dbReference type="STRING" id="4232.A0A251RQS2"/>
<keyword evidence="3" id="KW-0472">Membrane</keyword>
<keyword evidence="3" id="KW-0812">Transmembrane</keyword>
<evidence type="ECO:0000256" key="2">
    <source>
        <dbReference type="SAM" id="MobiDB-lite"/>
    </source>
</evidence>
<reference evidence="6" key="2">
    <citation type="submission" date="2017-02" db="EMBL/GenBank/DDBJ databases">
        <title>Sunflower complete genome.</title>
        <authorList>
            <person name="Langlade N."/>
            <person name="Munos S."/>
        </authorList>
    </citation>
    <scope>NUCLEOTIDE SEQUENCE [LARGE SCALE GENOMIC DNA]</scope>
    <source>
        <tissue evidence="6">Leaves</tissue>
    </source>
</reference>
<feature type="signal peptide" evidence="4">
    <location>
        <begin position="1"/>
        <end position="22"/>
    </location>
</feature>
<dbReference type="PANTHER" id="PTHR34360">
    <property type="entry name" value="OS08G0519400 PROTEIN"/>
    <property type="match status" value="1"/>
</dbReference>
<dbReference type="SUPFAM" id="SSF58113">
    <property type="entry name" value="Apolipoprotein A-I"/>
    <property type="match status" value="1"/>
</dbReference>
<evidence type="ECO:0000313" key="7">
    <source>
        <dbReference type="Proteomes" id="UP000215914"/>
    </source>
</evidence>
<evidence type="ECO:0008006" key="8">
    <source>
        <dbReference type="Google" id="ProtNLM"/>
    </source>
</evidence>
<dbReference type="OrthoDB" id="2017695at2759"/>
<protein>
    <recommendedName>
        <fullName evidence="8">Myosin heavy chain-related protein</fullName>
    </recommendedName>
</protein>
<feature type="coiled-coil region" evidence="1">
    <location>
        <begin position="114"/>
        <end position="197"/>
    </location>
</feature>
<evidence type="ECO:0000313" key="6">
    <source>
        <dbReference type="EMBL" id="OTF85189.1"/>
    </source>
</evidence>
<feature type="transmembrane region" description="Helical" evidence="3">
    <location>
        <begin position="390"/>
        <end position="414"/>
    </location>
</feature>
<evidence type="ECO:0000256" key="3">
    <source>
        <dbReference type="SAM" id="Phobius"/>
    </source>
</evidence>
<name>A0A251RQS2_HELAN</name>
<sequence>MAAPNLFIFFYITLTLFTYASSQTLHEQQQQQQSDDSSLQIKHQHLLSKIQNLESSIDERSREINVKDERIKQLEMIVLEKSNSLTALHSEIQSLQKKESVYAKEVEGEALTRASELAKQVDNLKAEISKQNTKKEALEARINVAEKRIAELNVKLEKLQKVNEEQKIRIHNTENALQKAEEERIRLRLNAARYSKELEEVHDSWLPSWFAVPLFHYQSVLVTHWNVYGRPALDITVQKVLETQAKVRKWARPHIDDLHTKWIPSIKDQWLTFVTNTEPYVQLLTSKTVEMYNETEKSLRPHITNIQTLLDPYIKEAKKFTKPYINQLSKTLGPHINKTRIFLKPYTKKILRGYRRFSKTTVKYHRQVHANIHQVLKENEFTRPFASYELAWLLASAVMVIPVMVLFSWLSALFSKKPRRRTRAHTAHSRRRPKRVHPDKASASR</sequence>
<keyword evidence="4" id="KW-0732">Signal</keyword>
<dbReference type="InParanoid" id="A0A251RQS2"/>
<organism evidence="6 7">
    <name type="scientific">Helianthus annuus</name>
    <name type="common">Common sunflower</name>
    <dbReference type="NCBI Taxonomy" id="4232"/>
    <lineage>
        <taxon>Eukaryota</taxon>
        <taxon>Viridiplantae</taxon>
        <taxon>Streptophyta</taxon>
        <taxon>Embryophyta</taxon>
        <taxon>Tracheophyta</taxon>
        <taxon>Spermatophyta</taxon>
        <taxon>Magnoliopsida</taxon>
        <taxon>eudicotyledons</taxon>
        <taxon>Gunneridae</taxon>
        <taxon>Pentapetalae</taxon>
        <taxon>asterids</taxon>
        <taxon>campanulids</taxon>
        <taxon>Asterales</taxon>
        <taxon>Asteraceae</taxon>
        <taxon>Asteroideae</taxon>
        <taxon>Heliantheae alliance</taxon>
        <taxon>Heliantheae</taxon>
        <taxon>Helianthus</taxon>
    </lineage>
</organism>
<keyword evidence="1" id="KW-0175">Coiled coil</keyword>
<dbReference type="EMBL" id="MNCJ02000324">
    <property type="protein sequence ID" value="KAF5789572.1"/>
    <property type="molecule type" value="Genomic_DNA"/>
</dbReference>
<evidence type="ECO:0000256" key="4">
    <source>
        <dbReference type="SAM" id="SignalP"/>
    </source>
</evidence>
<reference evidence="5" key="3">
    <citation type="submission" date="2020-06" db="EMBL/GenBank/DDBJ databases">
        <title>Helianthus annuus Genome sequencing and assembly Release 2.</title>
        <authorList>
            <person name="Gouzy J."/>
            <person name="Langlade N."/>
            <person name="Munos S."/>
        </authorList>
    </citation>
    <scope>NUCLEOTIDE SEQUENCE</scope>
    <source>
        <tissue evidence="5">Leaves</tissue>
    </source>
</reference>